<keyword evidence="3 6" id="KW-0378">Hydrolase</keyword>
<dbReference type="PROSITE" id="PS51257">
    <property type="entry name" value="PROKAR_LIPOPROTEIN"/>
    <property type="match status" value="1"/>
</dbReference>
<keyword evidence="10" id="KW-1185">Reference proteome</keyword>
<evidence type="ECO:0000256" key="2">
    <source>
        <dbReference type="ARBA" id="ARBA00022723"/>
    </source>
</evidence>
<dbReference type="Gene3D" id="3.30.2010.10">
    <property type="entry name" value="Metalloproteases ('zincins'), catalytic domain"/>
    <property type="match status" value="1"/>
</dbReference>
<dbReference type="RefSeq" id="WP_015458837.1">
    <property type="nucleotide sequence ID" value="NZ_MIPT01000001.1"/>
</dbReference>
<organism evidence="9 10">
    <name type="scientific">Edaphosphingomonas haloaromaticamans</name>
    <dbReference type="NCBI Taxonomy" id="653954"/>
    <lineage>
        <taxon>Bacteria</taxon>
        <taxon>Pseudomonadati</taxon>
        <taxon>Pseudomonadota</taxon>
        <taxon>Alphaproteobacteria</taxon>
        <taxon>Sphingomonadales</taxon>
        <taxon>Rhizorhabdaceae</taxon>
        <taxon>Edaphosphingomonas</taxon>
    </lineage>
</organism>
<evidence type="ECO:0000256" key="5">
    <source>
        <dbReference type="ARBA" id="ARBA00023049"/>
    </source>
</evidence>
<reference evidence="9 10" key="1">
    <citation type="submission" date="2016-09" db="EMBL/GenBank/DDBJ databases">
        <title>Metabolic pathway, cell adaptation mechanisms and a novel monoxygenase revealed through proteogenomic-transcription analysis of a Sphingomonas haloaromaticamans strain degrading the fungicide ortho-phenylphenol.</title>
        <authorList>
            <person name="Perruchon C."/>
            <person name="Papadopoulou E.S."/>
            <person name="Rousidou C."/>
            <person name="Vasileiadis S."/>
            <person name="Tanou G."/>
            <person name="Amoutzias G."/>
            <person name="Molassiotis A."/>
            <person name="Karpouzas D.G."/>
        </authorList>
    </citation>
    <scope>NUCLEOTIDE SEQUENCE [LARGE SCALE GENOMIC DNA]</scope>
    <source>
        <strain evidence="9 10">P3</strain>
    </source>
</reference>
<dbReference type="OrthoDB" id="9810445at2"/>
<dbReference type="PANTHER" id="PTHR22726">
    <property type="entry name" value="METALLOENDOPEPTIDASE OMA1"/>
    <property type="match status" value="1"/>
</dbReference>
<proteinExistence type="inferred from homology"/>
<gene>
    <name evidence="9" type="primary">yfgC_1</name>
    <name evidence="9" type="ORF">BHE75_00124</name>
</gene>
<comment type="similarity">
    <text evidence="6">Belongs to the peptidase M48 family.</text>
</comment>
<evidence type="ECO:0000256" key="7">
    <source>
        <dbReference type="SAM" id="SignalP"/>
    </source>
</evidence>
<dbReference type="InterPro" id="IPR001915">
    <property type="entry name" value="Peptidase_M48"/>
</dbReference>
<feature type="signal peptide" evidence="7">
    <location>
        <begin position="1"/>
        <end position="26"/>
    </location>
</feature>
<dbReference type="GO" id="GO:0004222">
    <property type="term" value="F:metalloendopeptidase activity"/>
    <property type="evidence" value="ECO:0007669"/>
    <property type="project" value="InterPro"/>
</dbReference>
<dbReference type="GO" id="GO:0016020">
    <property type="term" value="C:membrane"/>
    <property type="evidence" value="ECO:0007669"/>
    <property type="project" value="TreeGrafter"/>
</dbReference>
<evidence type="ECO:0000313" key="10">
    <source>
        <dbReference type="Proteomes" id="UP000179467"/>
    </source>
</evidence>
<evidence type="ECO:0000256" key="1">
    <source>
        <dbReference type="ARBA" id="ARBA00022670"/>
    </source>
</evidence>
<dbReference type="AlphaFoldDB" id="A0A1S1H7X7"/>
<dbReference type="Gene3D" id="1.25.40.10">
    <property type="entry name" value="Tetratricopeptide repeat domain"/>
    <property type="match status" value="1"/>
</dbReference>
<protein>
    <submittedName>
        <fullName evidence="9">TPR repeat-containing protein YfgC</fullName>
    </submittedName>
</protein>
<dbReference type="GO" id="GO:0046872">
    <property type="term" value="F:metal ion binding"/>
    <property type="evidence" value="ECO:0007669"/>
    <property type="project" value="UniProtKB-KW"/>
</dbReference>
<keyword evidence="1 6" id="KW-0645">Protease</keyword>
<dbReference type="Proteomes" id="UP000179467">
    <property type="component" value="Unassembled WGS sequence"/>
</dbReference>
<feature type="domain" description="Peptidase M48" evidence="8">
    <location>
        <begin position="90"/>
        <end position="252"/>
    </location>
</feature>
<evidence type="ECO:0000256" key="4">
    <source>
        <dbReference type="ARBA" id="ARBA00022833"/>
    </source>
</evidence>
<dbReference type="EMBL" id="MIPT01000001">
    <property type="protein sequence ID" value="OHT18155.1"/>
    <property type="molecule type" value="Genomic_DNA"/>
</dbReference>
<keyword evidence="2" id="KW-0479">Metal-binding</keyword>
<dbReference type="InterPro" id="IPR051156">
    <property type="entry name" value="Mito/Outer_Membr_Metalloprot"/>
</dbReference>
<feature type="chain" id="PRO_5010178172" evidence="7">
    <location>
        <begin position="27"/>
        <end position="389"/>
    </location>
</feature>
<dbReference type="CDD" id="cd07324">
    <property type="entry name" value="M48C_Oma1-like"/>
    <property type="match status" value="1"/>
</dbReference>
<evidence type="ECO:0000313" key="9">
    <source>
        <dbReference type="EMBL" id="OHT18155.1"/>
    </source>
</evidence>
<dbReference type="GO" id="GO:0051603">
    <property type="term" value="P:proteolysis involved in protein catabolic process"/>
    <property type="evidence" value="ECO:0007669"/>
    <property type="project" value="TreeGrafter"/>
</dbReference>
<dbReference type="Pfam" id="PF01435">
    <property type="entry name" value="Peptidase_M48"/>
    <property type="match status" value="1"/>
</dbReference>
<dbReference type="SUPFAM" id="SSF48452">
    <property type="entry name" value="TPR-like"/>
    <property type="match status" value="1"/>
</dbReference>
<name>A0A1S1H7X7_9SPHN</name>
<evidence type="ECO:0000256" key="3">
    <source>
        <dbReference type="ARBA" id="ARBA00022801"/>
    </source>
</evidence>
<comment type="caution">
    <text evidence="9">The sequence shown here is derived from an EMBL/GenBank/DDBJ whole genome shotgun (WGS) entry which is preliminary data.</text>
</comment>
<evidence type="ECO:0000259" key="8">
    <source>
        <dbReference type="Pfam" id="PF01435"/>
    </source>
</evidence>
<dbReference type="PANTHER" id="PTHR22726:SF1">
    <property type="entry name" value="METALLOENDOPEPTIDASE OMA1, MITOCHONDRIAL"/>
    <property type="match status" value="1"/>
</dbReference>
<comment type="cofactor">
    <cofactor evidence="6">
        <name>Zn(2+)</name>
        <dbReference type="ChEBI" id="CHEBI:29105"/>
    </cofactor>
    <text evidence="6">Binds 1 zinc ion per subunit.</text>
</comment>
<accession>A0A1S1H7X7</accession>
<sequence>MIAPLCRRGAAAVALLAGLACGPAMAADRAALPPYSFAYEPQGVDERGMWMMADEDERILRTSSFVIRDEELNAYVRGVLCRTVGEDRCRNVRVYVMRIPQFNATMYANGMMTVWSGLLLRVQNEAELGAVLGHEFGHFEKRHSLNGFKNKRSVSDVLAWLGMVGPNAGLSASLAGYVYSFSRAQETEADLIGIQYLASSAYPSAAAPKVWSRLMAEQDATAAGRKRKVRHSYAAGFFASHPTEAAREAYLSREAAKYADAGDPGAEAYRKGIAKWLPQLLDDQIKLNDFGGSEYLLDQLAASGGSADVTFARAELYSQRGNPRDYVTAAELYREAIAKGCDRPEARRGLGLALLRTQQSDEGKQALRSYLEFRPDAPDGPMIKSLVGN</sequence>
<dbReference type="InterPro" id="IPR011990">
    <property type="entry name" value="TPR-like_helical_dom_sf"/>
</dbReference>
<keyword evidence="4 6" id="KW-0862">Zinc</keyword>
<keyword evidence="7" id="KW-0732">Signal</keyword>
<evidence type="ECO:0000256" key="6">
    <source>
        <dbReference type="RuleBase" id="RU003983"/>
    </source>
</evidence>
<keyword evidence="5 6" id="KW-0482">Metalloprotease</keyword>